<dbReference type="PROSITE" id="PS50056">
    <property type="entry name" value="TYR_PHOSPHATASE_2"/>
    <property type="match status" value="1"/>
</dbReference>
<dbReference type="InterPro" id="IPR000387">
    <property type="entry name" value="Tyr_Pase_dom"/>
</dbReference>
<dbReference type="OMA" id="EVHDILW"/>
<dbReference type="GO" id="GO:0004721">
    <property type="term" value="F:phosphoprotein phosphatase activity"/>
    <property type="evidence" value="ECO:0007669"/>
    <property type="project" value="InterPro"/>
</dbReference>
<dbReference type="PANTHER" id="PTHR31126">
    <property type="entry name" value="TYROSINE-PROTEIN PHOSPHATASE"/>
    <property type="match status" value="1"/>
</dbReference>
<dbReference type="PROSITE" id="PS00383">
    <property type="entry name" value="TYR_PHOSPHATASE_1"/>
    <property type="match status" value="1"/>
</dbReference>
<evidence type="ECO:0000259" key="1">
    <source>
        <dbReference type="PROSITE" id="PS50056"/>
    </source>
</evidence>
<reference evidence="2 3" key="1">
    <citation type="journal article" date="2015" name="PLoS Pathog.">
        <title>Leptomonas seymouri: Adaptations to the Dixenous Life Cycle Analyzed by Genome Sequencing, Transcriptome Profiling and Co-infection with Leishmania donovani.</title>
        <authorList>
            <person name="Kraeva N."/>
            <person name="Butenko A."/>
            <person name="Hlavacova J."/>
            <person name="Kostygov A."/>
            <person name="Myskova J."/>
            <person name="Grybchuk D."/>
            <person name="Lestinova T."/>
            <person name="Votypka J."/>
            <person name="Volf P."/>
            <person name="Opperdoes F."/>
            <person name="Flegontov P."/>
            <person name="Lukes J."/>
            <person name="Yurchenko V."/>
        </authorList>
    </citation>
    <scope>NUCLEOTIDE SEQUENCE [LARGE SCALE GENOMIC DNA]</scope>
    <source>
        <strain evidence="2 3">ATCC 30220</strain>
    </source>
</reference>
<protein>
    <recommendedName>
        <fullName evidence="1">Tyrosine specific protein phosphatases domain-containing protein</fullName>
    </recommendedName>
</protein>
<sequence length="258" mass="29104">MQCSQKRALEVAGTSNMRDLGGYTTSTPCVRVRQGLVFRADSLHNIPPNVAQSVLVDELHLTHVFDFRSPAEVAHKPYAFPGIEHVLLPIGGSLVKQLWQPNVDLTPALARDLVHQTYRRRIDECSDQFGKVLHFLAGPGFEADGSQSVLFHCTAGKDRTGLMAAIILRLLEVPRSTVLEDYMLTNRFFKPPEEPNAYFDEIALDREVHDILWQVDEVYLEAALDYVDERYGSMVVYAKNKLGLDAAAIKRLRERLLE</sequence>
<dbReference type="VEuPathDB" id="TriTrypDB:Lsey_0008_0410"/>
<dbReference type="InterPro" id="IPR026893">
    <property type="entry name" value="Tyr/Ser_Pase_IphP-type"/>
</dbReference>
<proteinExistence type="predicted"/>
<name>A0A0N1PFC3_LEPSE</name>
<dbReference type="EMBL" id="LJSK01000008">
    <property type="protein sequence ID" value="KPI90254.1"/>
    <property type="molecule type" value="Genomic_DNA"/>
</dbReference>
<dbReference type="OrthoDB" id="449382at2759"/>
<evidence type="ECO:0000313" key="3">
    <source>
        <dbReference type="Proteomes" id="UP000038009"/>
    </source>
</evidence>
<dbReference type="Pfam" id="PF13350">
    <property type="entry name" value="Y_phosphatase3"/>
    <property type="match status" value="1"/>
</dbReference>
<dbReference type="InterPro" id="IPR029021">
    <property type="entry name" value="Prot-tyrosine_phosphatase-like"/>
</dbReference>
<evidence type="ECO:0000313" key="2">
    <source>
        <dbReference type="EMBL" id="KPI90254.1"/>
    </source>
</evidence>
<organism evidence="2 3">
    <name type="scientific">Leptomonas seymouri</name>
    <dbReference type="NCBI Taxonomy" id="5684"/>
    <lineage>
        <taxon>Eukaryota</taxon>
        <taxon>Discoba</taxon>
        <taxon>Euglenozoa</taxon>
        <taxon>Kinetoplastea</taxon>
        <taxon>Metakinetoplastina</taxon>
        <taxon>Trypanosomatida</taxon>
        <taxon>Trypanosomatidae</taxon>
        <taxon>Leishmaniinae</taxon>
        <taxon>Leptomonas</taxon>
    </lineage>
</organism>
<dbReference type="PANTHER" id="PTHR31126:SF1">
    <property type="entry name" value="TYROSINE SPECIFIC PROTEIN PHOSPHATASES DOMAIN-CONTAINING PROTEIN"/>
    <property type="match status" value="1"/>
</dbReference>
<keyword evidence="3" id="KW-1185">Reference proteome</keyword>
<dbReference type="AlphaFoldDB" id="A0A0N1PFC3"/>
<accession>A0A0N1PFC3</accession>
<dbReference type="SUPFAM" id="SSF52799">
    <property type="entry name" value="(Phosphotyrosine protein) phosphatases II"/>
    <property type="match status" value="1"/>
</dbReference>
<comment type="caution">
    <text evidence="2">The sequence shown here is derived from an EMBL/GenBank/DDBJ whole genome shotgun (WGS) entry which is preliminary data.</text>
</comment>
<feature type="domain" description="Tyrosine specific protein phosphatases" evidence="1">
    <location>
        <begin position="127"/>
        <end position="168"/>
    </location>
</feature>
<dbReference type="Gene3D" id="3.90.190.10">
    <property type="entry name" value="Protein tyrosine phosphatase superfamily"/>
    <property type="match status" value="1"/>
</dbReference>
<gene>
    <name evidence="2" type="ORF">ABL78_0636</name>
</gene>
<dbReference type="InterPro" id="IPR016130">
    <property type="entry name" value="Tyr_Pase_AS"/>
</dbReference>
<dbReference type="Proteomes" id="UP000038009">
    <property type="component" value="Unassembled WGS sequence"/>
</dbReference>